<comment type="catalytic activity">
    <reaction evidence="11">
        <text>tRNA(Asn) + L-asparagine + ATP = L-asparaginyl-tRNA(Asn) + AMP + diphosphate + H(+)</text>
        <dbReference type="Rhea" id="RHEA:11180"/>
        <dbReference type="Rhea" id="RHEA-COMP:9659"/>
        <dbReference type="Rhea" id="RHEA-COMP:9674"/>
        <dbReference type="ChEBI" id="CHEBI:15378"/>
        <dbReference type="ChEBI" id="CHEBI:30616"/>
        <dbReference type="ChEBI" id="CHEBI:33019"/>
        <dbReference type="ChEBI" id="CHEBI:58048"/>
        <dbReference type="ChEBI" id="CHEBI:78442"/>
        <dbReference type="ChEBI" id="CHEBI:78515"/>
        <dbReference type="ChEBI" id="CHEBI:456215"/>
        <dbReference type="EC" id="6.1.1.22"/>
    </reaction>
</comment>
<dbReference type="Pfam" id="PF01336">
    <property type="entry name" value="tRNA_anti-codon"/>
    <property type="match status" value="1"/>
</dbReference>
<dbReference type="PANTHER" id="PTHR22594">
    <property type="entry name" value="ASPARTYL/LYSYL-TRNA SYNTHETASE"/>
    <property type="match status" value="1"/>
</dbReference>
<reference evidence="14 15" key="1">
    <citation type="submission" date="2019-05" db="EMBL/GenBank/DDBJ databases">
        <title>Emergence of the Ug99 lineage of the wheat stem rust pathogen through somatic hybridization.</title>
        <authorList>
            <person name="Li F."/>
            <person name="Upadhyaya N.M."/>
            <person name="Sperschneider J."/>
            <person name="Matny O."/>
            <person name="Nguyen-Phuc H."/>
            <person name="Mago R."/>
            <person name="Raley C."/>
            <person name="Miller M.E."/>
            <person name="Silverstein K.A.T."/>
            <person name="Henningsen E."/>
            <person name="Hirsch C.D."/>
            <person name="Visser B."/>
            <person name="Pretorius Z.A."/>
            <person name="Steffenson B.J."/>
            <person name="Schwessinger B."/>
            <person name="Dodds P.N."/>
            <person name="Figueroa M."/>
        </authorList>
    </citation>
    <scope>NUCLEOTIDE SEQUENCE [LARGE SCALE GENOMIC DNA]</scope>
    <source>
        <strain evidence="14 15">Ug99</strain>
    </source>
</reference>
<proteinExistence type="inferred from homology"/>
<dbReference type="EMBL" id="VDEP01000447">
    <property type="protein sequence ID" value="KAA1078786.1"/>
    <property type="molecule type" value="Genomic_DNA"/>
</dbReference>
<dbReference type="InterPro" id="IPR004365">
    <property type="entry name" value="NA-bd_OB_tRNA"/>
</dbReference>
<dbReference type="CDD" id="cd00776">
    <property type="entry name" value="AsxRS_core"/>
    <property type="match status" value="1"/>
</dbReference>
<evidence type="ECO:0000256" key="10">
    <source>
        <dbReference type="ARBA" id="ARBA00029886"/>
    </source>
</evidence>
<dbReference type="NCBIfam" id="TIGR00457">
    <property type="entry name" value="asnS"/>
    <property type="match status" value="1"/>
</dbReference>
<dbReference type="EC" id="6.1.1.22" evidence="3"/>
<keyword evidence="7" id="KW-0067">ATP-binding</keyword>
<keyword evidence="6" id="KW-0547">Nucleotide-binding</keyword>
<comment type="caution">
    <text evidence="14">The sequence shown here is derived from an EMBL/GenBank/DDBJ whole genome shotgun (WGS) entry which is preliminary data.</text>
</comment>
<evidence type="ECO:0000256" key="1">
    <source>
        <dbReference type="ARBA" id="ARBA00004496"/>
    </source>
</evidence>
<organism evidence="14 15">
    <name type="scientific">Puccinia graminis f. sp. tritici</name>
    <dbReference type="NCBI Taxonomy" id="56615"/>
    <lineage>
        <taxon>Eukaryota</taxon>
        <taxon>Fungi</taxon>
        <taxon>Dikarya</taxon>
        <taxon>Basidiomycota</taxon>
        <taxon>Pucciniomycotina</taxon>
        <taxon>Pucciniomycetes</taxon>
        <taxon>Pucciniales</taxon>
        <taxon>Pucciniaceae</taxon>
        <taxon>Puccinia</taxon>
    </lineage>
</organism>
<evidence type="ECO:0000256" key="8">
    <source>
        <dbReference type="ARBA" id="ARBA00022917"/>
    </source>
</evidence>
<dbReference type="PANTHER" id="PTHR22594:SF16">
    <property type="entry name" value="ASPARAGINE--TRNA LIGASE, CYTOPLASMIC"/>
    <property type="match status" value="1"/>
</dbReference>
<keyword evidence="8" id="KW-0648">Protein biosynthesis</keyword>
<evidence type="ECO:0000256" key="9">
    <source>
        <dbReference type="ARBA" id="ARBA00023146"/>
    </source>
</evidence>
<name>A0A5B0MRZ0_PUCGR</name>
<sequence length="577" mass="64675">MAELEQGIAKLDITTVHIDESRGSDTDGDGTQSAPYQSILASYIARGTTTLECMVYKQQAEPGQQGGCYQPASATALKRAKKAYDIHIKKAAKQNNNNTLQQQQQQQPSKDQQKLDEEQKLNQARQIILQETEGTAKRIKIQHALENRNIKVRLFGWVHRLRQQKGLIFVVLRDGTGFLQCVLTGKLAQTYDALTLTTESTIQLTGKVVALPEGKSAPEGHELQVDWWSIVGRAPGDAEAFSNQISEDSGPDTLADRRHLVIRGETASSVLKVRSALLDAFRKSYAKISMVEVTPPCMVQTQVEGGSTLFEFGYYGEKAYLTQSSQLYLETCLPSLGDCFCIQESFRAEKSKTRRHLSEYTHLEGELAFLTFEDLLAHIEELICSTLSILLEDPKIKDLVESLNPSFQMPIRPFKRMEYREAIDWLNGRGIEKSMEDGGGPFTYADDIPEAPERLMTDTLGVPIFLINFPKEIKAFYMKRIPGNENFTESVDVLMPGVGEIVGGSMRMTGYEELLAAYKGAGIPADPYYWYTDQRKYGTCEHGGYGLGVERFLAWLLGRPHVRECSLYPRYTARCTP</sequence>
<evidence type="ECO:0000256" key="12">
    <source>
        <dbReference type="SAM" id="MobiDB-lite"/>
    </source>
</evidence>
<evidence type="ECO:0000259" key="13">
    <source>
        <dbReference type="PROSITE" id="PS50862"/>
    </source>
</evidence>
<dbReference type="InterPro" id="IPR012340">
    <property type="entry name" value="NA-bd_OB-fold"/>
</dbReference>
<dbReference type="Gene3D" id="2.40.50.140">
    <property type="entry name" value="Nucleic acid-binding proteins"/>
    <property type="match status" value="1"/>
</dbReference>
<dbReference type="InterPro" id="IPR002312">
    <property type="entry name" value="Asp/Asn-tRNA-synth_IIb"/>
</dbReference>
<dbReference type="GO" id="GO:0005737">
    <property type="term" value="C:cytoplasm"/>
    <property type="evidence" value="ECO:0007669"/>
    <property type="project" value="UniProtKB-SubCell"/>
</dbReference>
<evidence type="ECO:0000256" key="11">
    <source>
        <dbReference type="ARBA" id="ARBA00047844"/>
    </source>
</evidence>
<dbReference type="PRINTS" id="PR01042">
    <property type="entry name" value="TRNASYNTHASP"/>
</dbReference>
<keyword evidence="9" id="KW-0030">Aminoacyl-tRNA synthetase</keyword>
<evidence type="ECO:0000313" key="15">
    <source>
        <dbReference type="Proteomes" id="UP000325313"/>
    </source>
</evidence>
<dbReference type="Proteomes" id="UP000325313">
    <property type="component" value="Unassembled WGS sequence"/>
</dbReference>
<feature type="region of interest" description="Disordered" evidence="12">
    <location>
        <begin position="96"/>
        <end position="118"/>
    </location>
</feature>
<dbReference type="AlphaFoldDB" id="A0A5B0MRZ0"/>
<dbReference type="GO" id="GO:0004816">
    <property type="term" value="F:asparagine-tRNA ligase activity"/>
    <property type="evidence" value="ECO:0007669"/>
    <property type="project" value="UniProtKB-EC"/>
</dbReference>
<accession>A0A5B0MRZ0</accession>
<evidence type="ECO:0000256" key="6">
    <source>
        <dbReference type="ARBA" id="ARBA00022741"/>
    </source>
</evidence>
<dbReference type="InterPro" id="IPR045864">
    <property type="entry name" value="aa-tRNA-synth_II/BPL/LPL"/>
</dbReference>
<dbReference type="GO" id="GO:0006421">
    <property type="term" value="P:asparaginyl-tRNA aminoacylation"/>
    <property type="evidence" value="ECO:0007669"/>
    <property type="project" value="InterPro"/>
</dbReference>
<dbReference type="Gene3D" id="3.30.930.10">
    <property type="entry name" value="Bira Bifunctional Protein, Domain 2"/>
    <property type="match status" value="1"/>
</dbReference>
<dbReference type="SUPFAM" id="SSF50249">
    <property type="entry name" value="Nucleic acid-binding proteins"/>
    <property type="match status" value="1"/>
</dbReference>
<keyword evidence="4" id="KW-0963">Cytoplasm</keyword>
<gene>
    <name evidence="14" type="ORF">PGTUg99_015545</name>
</gene>
<dbReference type="Pfam" id="PF20917">
    <property type="entry name" value="AsnRS_N"/>
    <property type="match status" value="1"/>
</dbReference>
<dbReference type="Pfam" id="PF00152">
    <property type="entry name" value="tRNA-synt_2"/>
    <property type="match status" value="1"/>
</dbReference>
<protein>
    <recommendedName>
        <fullName evidence="3">asparagine--tRNA ligase</fullName>
        <ecNumber evidence="3">6.1.1.22</ecNumber>
    </recommendedName>
    <alternativeName>
        <fullName evidence="10">Asparaginyl-tRNA synthetase</fullName>
    </alternativeName>
</protein>
<evidence type="ECO:0000256" key="4">
    <source>
        <dbReference type="ARBA" id="ARBA00022490"/>
    </source>
</evidence>
<keyword evidence="5" id="KW-0436">Ligase</keyword>
<dbReference type="InterPro" id="IPR004522">
    <property type="entry name" value="Asn-tRNA-ligase"/>
</dbReference>
<evidence type="ECO:0000256" key="5">
    <source>
        <dbReference type="ARBA" id="ARBA00022598"/>
    </source>
</evidence>
<comment type="similarity">
    <text evidence="2">Belongs to the class-II aminoacyl-tRNA synthetase family.</text>
</comment>
<dbReference type="InterPro" id="IPR004364">
    <property type="entry name" value="Aa-tRNA-synt_II"/>
</dbReference>
<dbReference type="Gene3D" id="3.30.1910.20">
    <property type="entry name" value="asparaginyl-tRNA synthetase, N-terminal domain"/>
    <property type="match status" value="1"/>
</dbReference>
<dbReference type="InterPro" id="IPR006195">
    <property type="entry name" value="aa-tRNA-synth_II"/>
</dbReference>
<evidence type="ECO:0000256" key="2">
    <source>
        <dbReference type="ARBA" id="ARBA00008226"/>
    </source>
</evidence>
<dbReference type="CDD" id="cd04323">
    <property type="entry name" value="AsnRS_cyto_like_N"/>
    <property type="match status" value="1"/>
</dbReference>
<dbReference type="InterPro" id="IPR048952">
    <property type="entry name" value="AsnRS_N"/>
</dbReference>
<feature type="domain" description="Aminoacyl-transfer RNA synthetases class-II family profile" evidence="13">
    <location>
        <begin position="271"/>
        <end position="569"/>
    </location>
</feature>
<comment type="subcellular location">
    <subcellularLocation>
        <location evidence="1">Cytoplasm</location>
    </subcellularLocation>
</comment>
<dbReference type="GO" id="GO:0005524">
    <property type="term" value="F:ATP binding"/>
    <property type="evidence" value="ECO:0007669"/>
    <property type="project" value="UniProtKB-KW"/>
</dbReference>
<dbReference type="SUPFAM" id="SSF55681">
    <property type="entry name" value="Class II aaRS and biotin synthetases"/>
    <property type="match status" value="1"/>
</dbReference>
<evidence type="ECO:0000256" key="3">
    <source>
        <dbReference type="ARBA" id="ARBA00012816"/>
    </source>
</evidence>
<dbReference type="PROSITE" id="PS50862">
    <property type="entry name" value="AA_TRNA_LIGASE_II"/>
    <property type="match status" value="1"/>
</dbReference>
<feature type="compositionally biased region" description="Low complexity" evidence="12">
    <location>
        <begin position="96"/>
        <end position="110"/>
    </location>
</feature>
<evidence type="ECO:0000256" key="7">
    <source>
        <dbReference type="ARBA" id="ARBA00022840"/>
    </source>
</evidence>
<evidence type="ECO:0000313" key="14">
    <source>
        <dbReference type="EMBL" id="KAA1078786.1"/>
    </source>
</evidence>
<dbReference type="GO" id="GO:0003676">
    <property type="term" value="F:nucleic acid binding"/>
    <property type="evidence" value="ECO:0007669"/>
    <property type="project" value="InterPro"/>
</dbReference>